<comment type="function">
    <text evidence="5">The physiological role of BioH is to remove the methyl group introduced by BioC when the pimeloyl moiety is complete. It allows to synthesize pimeloyl-ACP via the fatty acid synthetic pathway through the hydrolysis of the ester bonds of pimeloyl-ACP esters.</text>
</comment>
<dbReference type="InterPro" id="IPR010076">
    <property type="entry name" value="BioH"/>
</dbReference>
<feature type="binding site" evidence="5">
    <location>
        <begin position="100"/>
        <end position="101"/>
    </location>
    <ligand>
        <name>substrate</name>
    </ligand>
</feature>
<dbReference type="InterPro" id="IPR050228">
    <property type="entry name" value="Carboxylesterase_BioH"/>
</dbReference>
<feature type="binding site" evidence="5">
    <location>
        <position position="254"/>
    </location>
    <ligand>
        <name>substrate</name>
    </ligand>
</feature>
<comment type="catalytic activity">
    <reaction evidence="5">
        <text>6-carboxyhexanoyl-[ACP] methyl ester + H2O = 6-carboxyhexanoyl-[ACP] + methanol + H(+)</text>
        <dbReference type="Rhea" id="RHEA:42700"/>
        <dbReference type="Rhea" id="RHEA-COMP:9955"/>
        <dbReference type="Rhea" id="RHEA-COMP:10186"/>
        <dbReference type="ChEBI" id="CHEBI:15377"/>
        <dbReference type="ChEBI" id="CHEBI:15378"/>
        <dbReference type="ChEBI" id="CHEBI:17790"/>
        <dbReference type="ChEBI" id="CHEBI:78846"/>
        <dbReference type="ChEBI" id="CHEBI:82735"/>
        <dbReference type="EC" id="3.1.1.85"/>
    </reaction>
</comment>
<dbReference type="PRINTS" id="PR00111">
    <property type="entry name" value="ABHYDROLASE"/>
</dbReference>
<dbReference type="InterPro" id="IPR000073">
    <property type="entry name" value="AB_hydrolase_1"/>
</dbReference>
<feature type="binding site" evidence="5">
    <location>
        <position position="31"/>
    </location>
    <ligand>
        <name>substrate</name>
    </ligand>
</feature>
<gene>
    <name evidence="5 8" type="primary">bioH</name>
    <name evidence="8" type="ORF">CKO31_22930</name>
</gene>
<feature type="active site" evidence="5">
    <location>
        <position position="226"/>
    </location>
</feature>
<dbReference type="RefSeq" id="WP_200242298.1">
    <property type="nucleotide sequence ID" value="NZ_NRRV01000093.1"/>
</dbReference>
<comment type="subunit">
    <text evidence="5">Monomer.</text>
</comment>
<feature type="active site" evidence="5">
    <location>
        <position position="254"/>
    </location>
</feature>
<feature type="active site" description="Nucleophile" evidence="5">
    <location>
        <position position="100"/>
    </location>
</feature>
<accession>A0ABS1CNP9</accession>
<dbReference type="NCBIfam" id="TIGR01738">
    <property type="entry name" value="bioH"/>
    <property type="match status" value="1"/>
</dbReference>
<keyword evidence="3 5" id="KW-0093">Biotin biosynthesis</keyword>
<dbReference type="PANTHER" id="PTHR43194:SF5">
    <property type="entry name" value="PIMELOYL-[ACYL-CARRIER PROTEIN] METHYL ESTER ESTERASE"/>
    <property type="match status" value="1"/>
</dbReference>
<organism evidence="8 9">
    <name type="scientific">Thiohalocapsa halophila</name>
    <dbReference type="NCBI Taxonomy" id="69359"/>
    <lineage>
        <taxon>Bacteria</taxon>
        <taxon>Pseudomonadati</taxon>
        <taxon>Pseudomonadota</taxon>
        <taxon>Gammaproteobacteria</taxon>
        <taxon>Chromatiales</taxon>
        <taxon>Chromatiaceae</taxon>
        <taxon>Thiohalocapsa</taxon>
    </lineage>
</organism>
<feature type="region of interest" description="Disordered" evidence="6">
    <location>
        <begin position="1"/>
        <end position="21"/>
    </location>
</feature>
<protein>
    <recommendedName>
        <fullName evidence="5">Pimeloyl-[acyl-carrier protein] methyl ester esterase</fullName>
        <ecNumber evidence="5">3.1.1.85</ecNumber>
    </recommendedName>
    <alternativeName>
        <fullName evidence="5">Biotin synthesis protein BioH</fullName>
    </alternativeName>
    <alternativeName>
        <fullName evidence="5">Carboxylesterase BioH</fullName>
    </alternativeName>
</protein>
<keyword evidence="1 5" id="KW-0719">Serine esterase</keyword>
<dbReference type="EC" id="3.1.1.85" evidence="5"/>
<comment type="similarity">
    <text evidence="5">Belongs to the AB hydrolase superfamily. Carboxylesterase BioH family.</text>
</comment>
<proteinExistence type="inferred from homology"/>
<evidence type="ECO:0000256" key="2">
    <source>
        <dbReference type="ARBA" id="ARBA00022490"/>
    </source>
</evidence>
<evidence type="ECO:0000259" key="7">
    <source>
        <dbReference type="Pfam" id="PF00561"/>
    </source>
</evidence>
<evidence type="ECO:0000256" key="5">
    <source>
        <dbReference type="HAMAP-Rule" id="MF_01260"/>
    </source>
</evidence>
<keyword evidence="4 5" id="KW-0378">Hydrolase</keyword>
<evidence type="ECO:0000256" key="3">
    <source>
        <dbReference type="ARBA" id="ARBA00022756"/>
    </source>
</evidence>
<keyword evidence="2 5" id="KW-0963">Cytoplasm</keyword>
<dbReference type="Gene3D" id="3.40.50.1820">
    <property type="entry name" value="alpha/beta hydrolase"/>
    <property type="match status" value="1"/>
</dbReference>
<comment type="subcellular location">
    <subcellularLocation>
        <location evidence="5">Cytoplasm</location>
    </subcellularLocation>
</comment>
<dbReference type="Pfam" id="PF00561">
    <property type="entry name" value="Abhydrolase_1"/>
    <property type="match status" value="1"/>
</dbReference>
<feature type="compositionally biased region" description="Low complexity" evidence="6">
    <location>
        <begin position="1"/>
        <end position="11"/>
    </location>
</feature>
<name>A0ABS1CNP9_9GAMM</name>
<evidence type="ECO:0000313" key="9">
    <source>
        <dbReference type="Proteomes" id="UP000748752"/>
    </source>
</evidence>
<dbReference type="InterPro" id="IPR029058">
    <property type="entry name" value="AB_hydrolase_fold"/>
</dbReference>
<sequence>MSFQSAPGAPARTPPARTPPARTPLVLVHGWGMNAGVWAGLPDALTARFAPVALDLPGHGGAPFSPEQWSLDHWAQACLDQAAERVPGGEDAPAVWLGWSLGGLIAMQAARLAPERVKALVLVTATPRFVRALDWQVAVPEGTLGQFHDGLLADPAGTLERFLALQVRGSTDARGLLRRLRAGLAEQPAPDPAALAQGLELLREEDLRGPLPDIRPPALWLFGERDTLVPAAAAERVALLMPEARVQVLPGAAHAPWLSHGSRTATAIIEFLDTIGL</sequence>
<evidence type="ECO:0000256" key="1">
    <source>
        <dbReference type="ARBA" id="ARBA00022487"/>
    </source>
</evidence>
<feature type="binding site" evidence="5">
    <location>
        <begin position="162"/>
        <end position="166"/>
    </location>
    <ligand>
        <name>substrate</name>
    </ligand>
</feature>
<comment type="caution">
    <text evidence="8">The sequence shown here is derived from an EMBL/GenBank/DDBJ whole genome shotgun (WGS) entry which is preliminary data.</text>
</comment>
<dbReference type="HAMAP" id="MF_01260">
    <property type="entry name" value="Carboxylester"/>
    <property type="match status" value="1"/>
</dbReference>
<feature type="compositionally biased region" description="Pro residues" evidence="6">
    <location>
        <begin position="12"/>
        <end position="21"/>
    </location>
</feature>
<reference evidence="8 9" key="1">
    <citation type="journal article" date="2020" name="Microorganisms">
        <title>Osmotic Adaptation and Compatible Solute Biosynthesis of Phototrophic Bacteria as Revealed from Genome Analyses.</title>
        <authorList>
            <person name="Imhoff J.F."/>
            <person name="Rahn T."/>
            <person name="Kunzel S."/>
            <person name="Keller A."/>
            <person name="Neulinger S.C."/>
        </authorList>
    </citation>
    <scope>NUCLEOTIDE SEQUENCE [LARGE SCALE GENOMIC DNA]</scope>
    <source>
        <strain evidence="8 9">DSM 6210</strain>
    </source>
</reference>
<dbReference type="Proteomes" id="UP000748752">
    <property type="component" value="Unassembled WGS sequence"/>
</dbReference>
<comment type="pathway">
    <text evidence="5">Cofactor biosynthesis; biotin biosynthesis.</text>
</comment>
<evidence type="ECO:0000256" key="4">
    <source>
        <dbReference type="ARBA" id="ARBA00022801"/>
    </source>
</evidence>
<dbReference type="SUPFAM" id="SSF53474">
    <property type="entry name" value="alpha/beta-Hydrolases"/>
    <property type="match status" value="1"/>
</dbReference>
<dbReference type="PANTHER" id="PTHR43194">
    <property type="entry name" value="HYDROLASE ALPHA/BETA FOLD FAMILY"/>
    <property type="match status" value="1"/>
</dbReference>
<keyword evidence="9" id="KW-1185">Reference proteome</keyword>
<evidence type="ECO:0000313" key="8">
    <source>
        <dbReference type="EMBL" id="MBK1633546.1"/>
    </source>
</evidence>
<dbReference type="EMBL" id="NRRV01000093">
    <property type="protein sequence ID" value="MBK1633546.1"/>
    <property type="molecule type" value="Genomic_DNA"/>
</dbReference>
<feature type="domain" description="AB hydrolase-1" evidence="7">
    <location>
        <begin position="24"/>
        <end position="256"/>
    </location>
</feature>
<evidence type="ECO:0000256" key="6">
    <source>
        <dbReference type="SAM" id="MobiDB-lite"/>
    </source>
</evidence>